<feature type="transmembrane region" description="Helical" evidence="6">
    <location>
        <begin position="187"/>
        <end position="206"/>
    </location>
</feature>
<keyword evidence="5 6" id="KW-0472">Membrane</keyword>
<gene>
    <name evidence="7" type="ORF">EZ315_00640</name>
</gene>
<dbReference type="Pfam" id="PF01943">
    <property type="entry name" value="Polysacc_synt"/>
    <property type="match status" value="1"/>
</dbReference>
<keyword evidence="3 6" id="KW-0812">Transmembrane</keyword>
<evidence type="ECO:0000313" key="7">
    <source>
        <dbReference type="EMBL" id="TGG39291.1"/>
    </source>
</evidence>
<evidence type="ECO:0000256" key="5">
    <source>
        <dbReference type="ARBA" id="ARBA00023136"/>
    </source>
</evidence>
<feature type="transmembrane region" description="Helical" evidence="6">
    <location>
        <begin position="313"/>
        <end position="335"/>
    </location>
</feature>
<proteinExistence type="predicted"/>
<evidence type="ECO:0000256" key="1">
    <source>
        <dbReference type="ARBA" id="ARBA00004651"/>
    </source>
</evidence>
<evidence type="ECO:0000256" key="6">
    <source>
        <dbReference type="SAM" id="Phobius"/>
    </source>
</evidence>
<keyword evidence="4 6" id="KW-1133">Transmembrane helix</keyword>
<organism evidence="7 8">
    <name type="scientific">Duncaniella freteri</name>
    <dbReference type="NCBI Taxonomy" id="2530391"/>
    <lineage>
        <taxon>Bacteria</taxon>
        <taxon>Pseudomonadati</taxon>
        <taxon>Bacteroidota</taxon>
        <taxon>Bacteroidia</taxon>
        <taxon>Bacteroidales</taxon>
        <taxon>Muribaculaceae</taxon>
        <taxon>Duncaniella</taxon>
    </lineage>
</organism>
<dbReference type="RefSeq" id="WP_135469696.1">
    <property type="nucleotide sequence ID" value="NZ_SJSA01000001.1"/>
</dbReference>
<dbReference type="AlphaFoldDB" id="A0A4Z0V3K2"/>
<feature type="transmembrane region" description="Helical" evidence="6">
    <location>
        <begin position="127"/>
        <end position="151"/>
    </location>
</feature>
<evidence type="ECO:0000313" key="8">
    <source>
        <dbReference type="Proteomes" id="UP000297635"/>
    </source>
</evidence>
<feature type="transmembrane region" description="Helical" evidence="6">
    <location>
        <begin position="250"/>
        <end position="269"/>
    </location>
</feature>
<feature type="transmembrane region" description="Helical" evidence="6">
    <location>
        <begin position="163"/>
        <end position="181"/>
    </location>
</feature>
<keyword evidence="8" id="KW-1185">Reference proteome</keyword>
<evidence type="ECO:0000256" key="2">
    <source>
        <dbReference type="ARBA" id="ARBA00022475"/>
    </source>
</evidence>
<comment type="caution">
    <text evidence="7">The sequence shown here is derived from an EMBL/GenBank/DDBJ whole genome shotgun (WGS) entry which is preliminary data.</text>
</comment>
<comment type="subcellular location">
    <subcellularLocation>
        <location evidence="1">Cell membrane</location>
        <topology evidence="1">Multi-pass membrane protein</topology>
    </subcellularLocation>
</comment>
<keyword evidence="2" id="KW-1003">Cell membrane</keyword>
<dbReference type="InterPro" id="IPR050833">
    <property type="entry name" value="Poly_Biosynth_Transport"/>
</dbReference>
<accession>A0A4Z0V3K2</accession>
<feature type="transmembrane region" description="Helical" evidence="6">
    <location>
        <begin position="347"/>
        <end position="366"/>
    </location>
</feature>
<dbReference type="GeneID" id="82148276"/>
<feature type="transmembrane region" description="Helical" evidence="6">
    <location>
        <begin position="42"/>
        <end position="65"/>
    </location>
</feature>
<feature type="transmembrane region" description="Helical" evidence="6">
    <location>
        <begin position="467"/>
        <end position="487"/>
    </location>
</feature>
<dbReference type="GO" id="GO:0005886">
    <property type="term" value="C:plasma membrane"/>
    <property type="evidence" value="ECO:0007669"/>
    <property type="project" value="UniProtKB-SubCell"/>
</dbReference>
<dbReference type="PANTHER" id="PTHR30250">
    <property type="entry name" value="PST FAMILY PREDICTED COLANIC ACID TRANSPORTER"/>
    <property type="match status" value="1"/>
</dbReference>
<feature type="transmembrane region" description="Helical" evidence="6">
    <location>
        <begin position="378"/>
        <end position="397"/>
    </location>
</feature>
<feature type="transmembrane region" description="Helical" evidence="6">
    <location>
        <begin position="436"/>
        <end position="455"/>
    </location>
</feature>
<feature type="transmembrane region" description="Helical" evidence="6">
    <location>
        <begin position="12"/>
        <end position="30"/>
    </location>
</feature>
<dbReference type="PANTHER" id="PTHR30250:SF26">
    <property type="entry name" value="PSMA PROTEIN"/>
    <property type="match status" value="1"/>
</dbReference>
<sequence>MAINQIKGGIVLNYVIIGLNIVLGLLYTPYMLRMLGQNEYGLYSLVASIIAYLTLLDFGFGNAIVRYTAKLISEGKQKEQWELNGMFIVIYSLIGLLAVGVGIILYNNVEWLFDAKMTQDDIAQAKIMIVLLIINLALTFPLSVYGSIIVAYQDFIFQKILTLCRLLFTALTIVILLYLGYKAIAMVVVQTIFNLGILFINCIYCFKKLHIKVWFSNLKFTILKEIAHYSFWVFLSQIIDRVYWGSGQFVLGSLIGTTAVAIFSVAILLQQMYMTFSSSISSVLLPKITAMANDSGNEVAISNLFIRTGRIQAVVMALILFGFYIFGSSFIKLWAGNGYTEVYPITLLFFTALFIPTIQTTGYTILQARNQMKFRSIVYLFISICSLILQVVFTKIFGIMGCAYAIGGALILGQGLVMNIYYYKKQKIDIPLFWKETIKIMIAPIVLTLLAKMIIPESKLLCNWGSLLVAILLFTTAYGIIVYLCSLNQYEKQLFKSTILVIKRIRK</sequence>
<reference evidence="7 8" key="1">
    <citation type="submission" date="2019-02" db="EMBL/GenBank/DDBJ databases">
        <title>Isolation and identification of novel species under the genus Muribaculum.</title>
        <authorList>
            <person name="Miyake S."/>
            <person name="Ding Y."/>
            <person name="Low A."/>
            <person name="Soh M."/>
            <person name="Seedorf H."/>
        </authorList>
    </citation>
    <scope>NUCLEOTIDE SEQUENCE [LARGE SCALE GENOMIC DNA]</scope>
    <source>
        <strain evidence="7 8">TLL-A3</strain>
    </source>
</reference>
<feature type="transmembrane region" description="Helical" evidence="6">
    <location>
        <begin position="86"/>
        <end position="107"/>
    </location>
</feature>
<dbReference type="InterPro" id="IPR002797">
    <property type="entry name" value="Polysacc_synth"/>
</dbReference>
<name>A0A4Z0V3K2_9BACT</name>
<evidence type="ECO:0000256" key="4">
    <source>
        <dbReference type="ARBA" id="ARBA00022989"/>
    </source>
</evidence>
<feature type="transmembrane region" description="Helical" evidence="6">
    <location>
        <begin position="403"/>
        <end position="424"/>
    </location>
</feature>
<dbReference type="EMBL" id="SJSA01000001">
    <property type="protein sequence ID" value="TGG39291.1"/>
    <property type="molecule type" value="Genomic_DNA"/>
</dbReference>
<protein>
    <submittedName>
        <fullName evidence="7">Polysaccharide biosynthesis protein</fullName>
    </submittedName>
</protein>
<dbReference type="Proteomes" id="UP000297635">
    <property type="component" value="Unassembled WGS sequence"/>
</dbReference>
<evidence type="ECO:0000256" key="3">
    <source>
        <dbReference type="ARBA" id="ARBA00022692"/>
    </source>
</evidence>